<evidence type="ECO:0000313" key="2">
    <source>
        <dbReference type="EMBL" id="PIR47170.1"/>
    </source>
</evidence>
<dbReference type="CDD" id="cd07989">
    <property type="entry name" value="LPLAT_AGPAT-like"/>
    <property type="match status" value="1"/>
</dbReference>
<dbReference type="InterPro" id="IPR002123">
    <property type="entry name" value="Plipid/glycerol_acylTrfase"/>
</dbReference>
<dbReference type="Pfam" id="PF01553">
    <property type="entry name" value="Acyltransferase"/>
    <property type="match status" value="1"/>
</dbReference>
<reference evidence="2 3" key="1">
    <citation type="submission" date="2017-09" db="EMBL/GenBank/DDBJ databases">
        <title>Depth-based differentiation of microbial function through sediment-hosted aquifers and enrichment of novel symbionts in the deep terrestrial subsurface.</title>
        <authorList>
            <person name="Probst A.J."/>
            <person name="Ladd B."/>
            <person name="Jarett J.K."/>
            <person name="Geller-Mcgrath D.E."/>
            <person name="Sieber C.M."/>
            <person name="Emerson J.B."/>
            <person name="Anantharaman K."/>
            <person name="Thomas B.C."/>
            <person name="Malmstrom R."/>
            <person name="Stieglmeier M."/>
            <person name="Klingl A."/>
            <person name="Woyke T."/>
            <person name="Ryan C.M."/>
            <person name="Banfield J.F."/>
        </authorList>
    </citation>
    <scope>NUCLEOTIDE SEQUENCE [LARGE SCALE GENOMIC DNA]</scope>
    <source>
        <strain evidence="2">CG10_big_fil_rev_8_21_14_0_10_45_14</strain>
    </source>
</reference>
<sequence length="263" mass="29355">MKDLPRYHENSRLPRKVSLFGPRLLYHVIARPITWLLRKLGMQEPHGVENILEAERMAKERGVGILFVSNHTNEIDPFVVGLNVPRRAPIIPIYAVARVKERYKHYGTASMFFGGRLFWAGGSYPALQGLRDYSKALPFHETVLKRGRSVLIFLEGGISDAPLTIAKGGAGYLAAKTRAIILPVAVCGASNLPARELFAGKRRFFASYGKPILPESICKVSNDIDPESCKDGSRRILESIRAILVSEGYATENQDGTYRYIVR</sequence>
<feature type="domain" description="Phospholipid/glycerol acyltransferase" evidence="1">
    <location>
        <begin position="65"/>
        <end position="189"/>
    </location>
</feature>
<dbReference type="AlphaFoldDB" id="A0A2H0RL28"/>
<accession>A0A2H0RL28</accession>
<name>A0A2H0RL28_9BACT</name>
<gene>
    <name evidence="2" type="ORF">COV07_00660</name>
</gene>
<dbReference type="GO" id="GO:0016746">
    <property type="term" value="F:acyltransferase activity"/>
    <property type="evidence" value="ECO:0007669"/>
    <property type="project" value="InterPro"/>
</dbReference>
<dbReference type="SMART" id="SM00563">
    <property type="entry name" value="PlsC"/>
    <property type="match status" value="1"/>
</dbReference>
<protein>
    <recommendedName>
        <fullName evidence="1">Phospholipid/glycerol acyltransferase domain-containing protein</fullName>
    </recommendedName>
</protein>
<organism evidence="2 3">
    <name type="scientific">Candidatus Vogelbacteria bacterium CG10_big_fil_rev_8_21_14_0_10_45_14</name>
    <dbReference type="NCBI Taxonomy" id="1975042"/>
    <lineage>
        <taxon>Bacteria</taxon>
        <taxon>Candidatus Vogeliibacteriota</taxon>
    </lineage>
</organism>
<proteinExistence type="predicted"/>
<evidence type="ECO:0000259" key="1">
    <source>
        <dbReference type="SMART" id="SM00563"/>
    </source>
</evidence>
<dbReference type="SUPFAM" id="SSF69593">
    <property type="entry name" value="Glycerol-3-phosphate (1)-acyltransferase"/>
    <property type="match status" value="1"/>
</dbReference>
<comment type="caution">
    <text evidence="2">The sequence shown here is derived from an EMBL/GenBank/DDBJ whole genome shotgun (WGS) entry which is preliminary data.</text>
</comment>
<dbReference type="EMBL" id="PCYL01000005">
    <property type="protein sequence ID" value="PIR47170.1"/>
    <property type="molecule type" value="Genomic_DNA"/>
</dbReference>
<dbReference type="Proteomes" id="UP000230833">
    <property type="component" value="Unassembled WGS sequence"/>
</dbReference>
<evidence type="ECO:0000313" key="3">
    <source>
        <dbReference type="Proteomes" id="UP000230833"/>
    </source>
</evidence>